<dbReference type="SUPFAM" id="SSF46785">
    <property type="entry name" value="Winged helix' DNA-binding domain"/>
    <property type="match status" value="2"/>
</dbReference>
<sequence>MSDVANPAASGEETKKWRPLNSRCRRIFGVLIEKAKTTPDAYPLTLSGLITGCNQKSNREPQMNLDSDEVEQHLEELRALGAVTEVQGSGRVAKYRHHAYEWLGVDKFELAVMTELLLRGEQTLGELRGRAARMEPIADLAALKPIVDSLLKKGLMIALTPAGRGQIVTHNLYKEREMVELRAQFANYTPPSPSATDDDDGPVTRHAPSAPVASAHATPAAAPLRSITADMLAELNVEFAELRAEVMRLRERVTTLEDKVG</sequence>
<evidence type="ECO:0000256" key="2">
    <source>
        <dbReference type="SAM" id="MobiDB-lite"/>
    </source>
</evidence>
<evidence type="ECO:0000313" key="3">
    <source>
        <dbReference type="EMBL" id="ADB17910.1"/>
    </source>
</evidence>
<dbReference type="PANTHER" id="PTHR38768:SF1">
    <property type="entry name" value="UPF0502 PROTEIN YCEH"/>
    <property type="match status" value="1"/>
</dbReference>
<accession>D2QX70</accession>
<dbReference type="KEGG" id="psl:Psta_3246"/>
<dbReference type="OrthoDB" id="9784785at2"/>
<feature type="compositionally biased region" description="Low complexity" evidence="2">
    <location>
        <begin position="206"/>
        <end position="219"/>
    </location>
</feature>
<dbReference type="InterPro" id="IPR007432">
    <property type="entry name" value="DUF480"/>
</dbReference>
<dbReference type="EMBL" id="CP001848">
    <property type="protein sequence ID" value="ADB17910.1"/>
    <property type="molecule type" value="Genomic_DNA"/>
</dbReference>
<keyword evidence="1" id="KW-0175">Coiled coil</keyword>
<gene>
    <name evidence="3" type="ordered locus">Psta_3246</name>
</gene>
<name>D2QX70_PIRSD</name>
<dbReference type="eggNOG" id="COG3132">
    <property type="taxonomic scope" value="Bacteria"/>
</dbReference>
<evidence type="ECO:0000313" key="4">
    <source>
        <dbReference type="Proteomes" id="UP000001887"/>
    </source>
</evidence>
<dbReference type="PANTHER" id="PTHR38768">
    <property type="entry name" value="UPF0502 PROTEIN YCEH"/>
    <property type="match status" value="1"/>
</dbReference>
<feature type="coiled-coil region" evidence="1">
    <location>
        <begin position="232"/>
        <end position="259"/>
    </location>
</feature>
<dbReference type="Proteomes" id="UP000001887">
    <property type="component" value="Chromosome"/>
</dbReference>
<protein>
    <recommendedName>
        <fullName evidence="5">DUF480 domain-containing protein</fullName>
    </recommendedName>
</protein>
<reference evidence="3 4" key="1">
    <citation type="journal article" date="2009" name="Stand. Genomic Sci.">
        <title>Complete genome sequence of Pirellula staleyi type strain (ATCC 27377).</title>
        <authorList>
            <person name="Clum A."/>
            <person name="Tindall B.J."/>
            <person name="Sikorski J."/>
            <person name="Ivanova N."/>
            <person name="Mavrommatis K."/>
            <person name="Lucas S."/>
            <person name="Glavina del Rio T."/>
            <person name="Nolan M."/>
            <person name="Chen F."/>
            <person name="Tice H."/>
            <person name="Pitluck S."/>
            <person name="Cheng J.F."/>
            <person name="Chertkov O."/>
            <person name="Brettin T."/>
            <person name="Han C."/>
            <person name="Detter J.C."/>
            <person name="Kuske C."/>
            <person name="Bruce D."/>
            <person name="Goodwin L."/>
            <person name="Ovchinikova G."/>
            <person name="Pati A."/>
            <person name="Mikhailova N."/>
            <person name="Chen A."/>
            <person name="Palaniappan K."/>
            <person name="Land M."/>
            <person name="Hauser L."/>
            <person name="Chang Y.J."/>
            <person name="Jeffries C.D."/>
            <person name="Chain P."/>
            <person name="Rohde M."/>
            <person name="Goker M."/>
            <person name="Bristow J."/>
            <person name="Eisen J.A."/>
            <person name="Markowitz V."/>
            <person name="Hugenholtz P."/>
            <person name="Kyrpides N.C."/>
            <person name="Klenk H.P."/>
            <person name="Lapidus A."/>
        </authorList>
    </citation>
    <scope>NUCLEOTIDE SEQUENCE [LARGE SCALE GENOMIC DNA]</scope>
    <source>
        <strain evidence="4">ATCC 27377 / DSM 6068 / ICPB 4128</strain>
    </source>
</reference>
<dbReference type="AlphaFoldDB" id="D2QX70"/>
<organism evidence="3 4">
    <name type="scientific">Pirellula staleyi (strain ATCC 27377 / DSM 6068 / ICPB 4128)</name>
    <name type="common">Pirella staleyi</name>
    <dbReference type="NCBI Taxonomy" id="530564"/>
    <lineage>
        <taxon>Bacteria</taxon>
        <taxon>Pseudomonadati</taxon>
        <taxon>Planctomycetota</taxon>
        <taxon>Planctomycetia</taxon>
        <taxon>Pirellulales</taxon>
        <taxon>Pirellulaceae</taxon>
        <taxon>Pirellula</taxon>
    </lineage>
</organism>
<dbReference type="Gene3D" id="1.10.10.10">
    <property type="entry name" value="Winged helix-like DNA-binding domain superfamily/Winged helix DNA-binding domain"/>
    <property type="match status" value="2"/>
</dbReference>
<proteinExistence type="predicted"/>
<evidence type="ECO:0000256" key="1">
    <source>
        <dbReference type="SAM" id="Coils"/>
    </source>
</evidence>
<dbReference type="InterPro" id="IPR036388">
    <property type="entry name" value="WH-like_DNA-bd_sf"/>
</dbReference>
<dbReference type="HOGENOM" id="CLU_057831_1_0_0"/>
<evidence type="ECO:0008006" key="5">
    <source>
        <dbReference type="Google" id="ProtNLM"/>
    </source>
</evidence>
<dbReference type="Pfam" id="PF04337">
    <property type="entry name" value="DUF480"/>
    <property type="match status" value="1"/>
</dbReference>
<dbReference type="InterPro" id="IPR036390">
    <property type="entry name" value="WH_DNA-bd_sf"/>
</dbReference>
<feature type="region of interest" description="Disordered" evidence="2">
    <location>
        <begin position="187"/>
        <end position="219"/>
    </location>
</feature>
<keyword evidence="4" id="KW-1185">Reference proteome</keyword>